<dbReference type="GO" id="GO:0046872">
    <property type="term" value="F:metal ion binding"/>
    <property type="evidence" value="ECO:0007669"/>
    <property type="project" value="UniProtKB-UniRule"/>
</dbReference>
<evidence type="ECO:0000256" key="3">
    <source>
        <dbReference type="ARBA" id="ARBA00022112"/>
    </source>
</evidence>
<dbReference type="EMBL" id="CP052909">
    <property type="protein sequence ID" value="QNJ96850.1"/>
    <property type="molecule type" value="Genomic_DNA"/>
</dbReference>
<dbReference type="PANTHER" id="PTHR13799:SF14">
    <property type="entry name" value="GTP CYCLOHYDROLASE 1 TYPE 2 HOMOLOG"/>
    <property type="match status" value="1"/>
</dbReference>
<reference evidence="7 8" key="1">
    <citation type="submission" date="2020-04" db="EMBL/GenBank/DDBJ databases">
        <title>Genome sequence of Altibacter aquimarinus strain ALE3EI.</title>
        <authorList>
            <person name="Oh H.-M."/>
            <person name="Jang D."/>
        </authorList>
    </citation>
    <scope>NUCLEOTIDE SEQUENCE [LARGE SCALE GENOMIC DNA]</scope>
    <source>
        <strain evidence="7 8">ALE3EI</strain>
    </source>
</reference>
<dbReference type="InterPro" id="IPR036069">
    <property type="entry name" value="DUF34/NIF3_sf"/>
</dbReference>
<dbReference type="SUPFAM" id="SSF102705">
    <property type="entry name" value="NIF3 (NGG1p interacting factor 3)-like"/>
    <property type="match status" value="1"/>
</dbReference>
<dbReference type="PANTHER" id="PTHR13799">
    <property type="entry name" value="NGG1 INTERACTING FACTOR 3"/>
    <property type="match status" value="1"/>
</dbReference>
<dbReference type="Gene3D" id="3.40.1390.30">
    <property type="entry name" value="NIF3 (NGG1p interacting factor 3)-like"/>
    <property type="match status" value="1"/>
</dbReference>
<evidence type="ECO:0000313" key="7">
    <source>
        <dbReference type="EMBL" id="QNJ96850.1"/>
    </source>
</evidence>
<evidence type="ECO:0000256" key="1">
    <source>
        <dbReference type="ARBA" id="ARBA00006964"/>
    </source>
</evidence>
<feature type="binding site" evidence="6">
    <location>
        <position position="65"/>
    </location>
    <ligand>
        <name>a divalent metal cation</name>
        <dbReference type="ChEBI" id="CHEBI:60240"/>
        <label>1</label>
    </ligand>
</feature>
<dbReference type="InterPro" id="IPR017221">
    <property type="entry name" value="DUF34/NIF3_bac"/>
</dbReference>
<comment type="similarity">
    <text evidence="1 5">Belongs to the GTP cyclohydrolase I type 2/NIF3 family.</text>
</comment>
<keyword evidence="8" id="KW-1185">Reference proteome</keyword>
<evidence type="ECO:0000256" key="2">
    <source>
        <dbReference type="ARBA" id="ARBA00011643"/>
    </source>
</evidence>
<protein>
    <recommendedName>
        <fullName evidence="3 5">GTP cyclohydrolase 1 type 2 homolog</fullName>
    </recommendedName>
</protein>
<sequence>MKVNDVLQLLDELAPLSYTEDFDNTGLLVGNKNADVTGILVTLDTLESVVDEAIDKNCNLIVSFHPIIFSGLKKITGNTYVERVVAKAIKNDINIFSIHTALDNAWNGVNAMICEKLQLKNKKILIPQTGTIKKLITFVPVKDAEQVRNSLFAAGAGTIGNYSHCSFNIEGKGSFNGNESSTPTIGKKGETHFEEEIQLGVTFHKHLETTVLQTLFKAHPYEEVAYEVTTLENTNQHIGMGMVGELEAESTQEEFLQKLKETFHCGCIRHSVKTDKPVKKIAVLGGSGSFAIDAAKSAGADVFVTSDLKYHDFFKAENNLLLADIGHYESEQYTKDLIVSFLNKKITNFAIVLSQINTNPITYY</sequence>
<feature type="binding site" evidence="6">
    <location>
        <position position="331"/>
    </location>
    <ligand>
        <name>a divalent metal cation</name>
        <dbReference type="ChEBI" id="CHEBI:60240"/>
        <label>1</label>
    </ligand>
</feature>
<dbReference type="NCBIfam" id="TIGR00486">
    <property type="entry name" value="YbgI_SA1388"/>
    <property type="match status" value="1"/>
</dbReference>
<dbReference type="InterPro" id="IPR002678">
    <property type="entry name" value="DUF34/NIF3"/>
</dbReference>
<feature type="binding site" evidence="6">
    <location>
        <position position="327"/>
    </location>
    <ligand>
        <name>a divalent metal cation</name>
        <dbReference type="ChEBI" id="CHEBI:60240"/>
        <label>1</label>
    </ligand>
</feature>
<evidence type="ECO:0000313" key="8">
    <source>
        <dbReference type="Proteomes" id="UP000515514"/>
    </source>
</evidence>
<evidence type="ECO:0000256" key="6">
    <source>
        <dbReference type="PIRSR" id="PIRSR602678-1"/>
    </source>
</evidence>
<proteinExistence type="inferred from homology"/>
<dbReference type="GO" id="GO:0005737">
    <property type="term" value="C:cytoplasm"/>
    <property type="evidence" value="ECO:0007669"/>
    <property type="project" value="TreeGrafter"/>
</dbReference>
<keyword evidence="4 5" id="KW-0479">Metal-binding</keyword>
<evidence type="ECO:0000256" key="4">
    <source>
        <dbReference type="ARBA" id="ARBA00022723"/>
    </source>
</evidence>
<dbReference type="AlphaFoldDB" id="A0A7G8PR84"/>
<dbReference type="InterPro" id="IPR015867">
    <property type="entry name" value="N-reg_PII/ATP_PRibTrfase_C"/>
</dbReference>
<dbReference type="PIRSF" id="PIRSF037489">
    <property type="entry name" value="UCP037489_NIF3_YqfO"/>
    <property type="match status" value="1"/>
</dbReference>
<comment type="subunit">
    <text evidence="2">Homohexamer.</text>
</comment>
<dbReference type="Proteomes" id="UP000515514">
    <property type="component" value="Chromosome"/>
</dbReference>
<dbReference type="Gene3D" id="3.30.70.120">
    <property type="match status" value="1"/>
</dbReference>
<name>A0A7G8PR84_9FLAO</name>
<accession>A0A7G8PR84</accession>
<dbReference type="RefSeq" id="WP_186990067.1">
    <property type="nucleotide sequence ID" value="NZ_CP052909.1"/>
</dbReference>
<gene>
    <name evidence="7" type="ORF">ALE3EI_0261</name>
</gene>
<dbReference type="KEGG" id="alti:ALE3EI_0261"/>
<organism evidence="7 8">
    <name type="scientific">Constantimarinum furrinae</name>
    <dbReference type="NCBI Taxonomy" id="2562285"/>
    <lineage>
        <taxon>Bacteria</taxon>
        <taxon>Pseudomonadati</taxon>
        <taxon>Bacteroidota</taxon>
        <taxon>Flavobacteriia</taxon>
        <taxon>Flavobacteriales</taxon>
        <taxon>Flavobacteriaceae</taxon>
        <taxon>Altibacter/Constantimarinum group</taxon>
        <taxon>Constantimarinum</taxon>
    </lineage>
</organism>
<dbReference type="Pfam" id="PF01784">
    <property type="entry name" value="DUF34_NIF3"/>
    <property type="match status" value="1"/>
</dbReference>
<evidence type="ECO:0000256" key="5">
    <source>
        <dbReference type="PIRNR" id="PIRNR037489"/>
    </source>
</evidence>
<feature type="binding site" evidence="6">
    <location>
        <position position="103"/>
    </location>
    <ligand>
        <name>a divalent metal cation</name>
        <dbReference type="ChEBI" id="CHEBI:60240"/>
        <label>1</label>
    </ligand>
</feature>
<dbReference type="FunFam" id="3.40.1390.30:FF:000001">
    <property type="entry name" value="GTP cyclohydrolase 1 type 2"/>
    <property type="match status" value="1"/>
</dbReference>